<name>A0A0E9VYR7_ANGAN</name>
<dbReference type="AlphaFoldDB" id="A0A0E9VYR7"/>
<dbReference type="EMBL" id="GBXM01026189">
    <property type="protein sequence ID" value="JAH82388.1"/>
    <property type="molecule type" value="Transcribed_RNA"/>
</dbReference>
<organism evidence="1">
    <name type="scientific">Anguilla anguilla</name>
    <name type="common">European freshwater eel</name>
    <name type="synonym">Muraena anguilla</name>
    <dbReference type="NCBI Taxonomy" id="7936"/>
    <lineage>
        <taxon>Eukaryota</taxon>
        <taxon>Metazoa</taxon>
        <taxon>Chordata</taxon>
        <taxon>Craniata</taxon>
        <taxon>Vertebrata</taxon>
        <taxon>Euteleostomi</taxon>
        <taxon>Actinopterygii</taxon>
        <taxon>Neopterygii</taxon>
        <taxon>Teleostei</taxon>
        <taxon>Anguilliformes</taxon>
        <taxon>Anguillidae</taxon>
        <taxon>Anguilla</taxon>
    </lineage>
</organism>
<proteinExistence type="predicted"/>
<sequence length="61" mass="7101">MTKATAVHFAFRCHPQPVHAFKNISPQTIQLSVKIRIKLLHAISTNVNLAKEKHHLHQKWR</sequence>
<reference evidence="1" key="2">
    <citation type="journal article" date="2015" name="Fish Shellfish Immunol.">
        <title>Early steps in the European eel (Anguilla anguilla)-Vibrio vulnificus interaction in the gills: Role of the RtxA13 toxin.</title>
        <authorList>
            <person name="Callol A."/>
            <person name="Pajuelo D."/>
            <person name="Ebbesson L."/>
            <person name="Teles M."/>
            <person name="MacKenzie S."/>
            <person name="Amaro C."/>
        </authorList>
    </citation>
    <scope>NUCLEOTIDE SEQUENCE</scope>
</reference>
<protein>
    <submittedName>
        <fullName evidence="1">Uncharacterized protein</fullName>
    </submittedName>
</protein>
<accession>A0A0E9VYR7</accession>
<reference evidence="1" key="1">
    <citation type="submission" date="2014-11" db="EMBL/GenBank/DDBJ databases">
        <authorList>
            <person name="Amaro Gonzalez C."/>
        </authorList>
    </citation>
    <scope>NUCLEOTIDE SEQUENCE</scope>
</reference>
<evidence type="ECO:0000313" key="1">
    <source>
        <dbReference type="EMBL" id="JAH82388.1"/>
    </source>
</evidence>